<feature type="signal peptide" evidence="1">
    <location>
        <begin position="1"/>
        <end position="18"/>
    </location>
</feature>
<name>A0A0A2MR98_9FLAO</name>
<feature type="chain" id="PRO_5001992549" evidence="1">
    <location>
        <begin position="19"/>
        <end position="149"/>
    </location>
</feature>
<evidence type="ECO:0000256" key="1">
    <source>
        <dbReference type="SAM" id="SignalP"/>
    </source>
</evidence>
<dbReference type="Proteomes" id="UP000030111">
    <property type="component" value="Unassembled WGS sequence"/>
</dbReference>
<evidence type="ECO:0000313" key="2">
    <source>
        <dbReference type="EMBL" id="KGO94101.1"/>
    </source>
</evidence>
<organism evidence="2 3">
    <name type="scientific">Flavobacterium subsaxonicum WB 4.1-42 = DSM 21790</name>
    <dbReference type="NCBI Taxonomy" id="1121898"/>
    <lineage>
        <taxon>Bacteria</taxon>
        <taxon>Pseudomonadati</taxon>
        <taxon>Bacteroidota</taxon>
        <taxon>Flavobacteriia</taxon>
        <taxon>Flavobacteriales</taxon>
        <taxon>Flavobacteriaceae</taxon>
        <taxon>Flavobacterium</taxon>
    </lineage>
</organism>
<accession>A0A0A2MR98</accession>
<protein>
    <submittedName>
        <fullName evidence="2">Uncharacterized protein</fullName>
    </submittedName>
</protein>
<comment type="caution">
    <text evidence="2">The sequence shown here is derived from an EMBL/GenBank/DDBJ whole genome shotgun (WGS) entry which is preliminary data.</text>
</comment>
<sequence length="149" mass="17009">MKKFTLLLVLFVTSLASAQLKTSEVKDPVEIGKVAPMGKTQILISQYPDNYLFLYRDMDYPNIDEYKSFIILNTEFEDLYALIAKSFEDKKEGEIKVELQMNTIYIKTVKSLGIVNVQISHDVTKSGSVAGRTQFITKKQLDKLFGKKK</sequence>
<proteinExistence type="predicted"/>
<keyword evidence="3" id="KW-1185">Reference proteome</keyword>
<dbReference type="EMBL" id="JRLY01000002">
    <property type="protein sequence ID" value="KGO94101.1"/>
    <property type="molecule type" value="Genomic_DNA"/>
</dbReference>
<keyword evidence="1" id="KW-0732">Signal</keyword>
<reference evidence="2 3" key="1">
    <citation type="submission" date="2013-09" db="EMBL/GenBank/DDBJ databases">
        <authorList>
            <person name="Zeng Z."/>
            <person name="Chen C."/>
        </authorList>
    </citation>
    <scope>NUCLEOTIDE SEQUENCE [LARGE SCALE GENOMIC DNA]</scope>
    <source>
        <strain evidence="2 3">WB 4.1-42</strain>
    </source>
</reference>
<dbReference type="OrthoDB" id="1248654at2"/>
<dbReference type="RefSeq" id="WP_026990613.1">
    <property type="nucleotide sequence ID" value="NZ_AUGP01000017.1"/>
</dbReference>
<evidence type="ECO:0000313" key="3">
    <source>
        <dbReference type="Proteomes" id="UP000030111"/>
    </source>
</evidence>
<dbReference type="AlphaFoldDB" id="A0A0A2MR98"/>
<gene>
    <name evidence="2" type="ORF">Q766_03980</name>
</gene>